<dbReference type="PANTHER" id="PTHR46528">
    <property type="entry name" value="PROTEIN SON"/>
    <property type="match status" value="1"/>
</dbReference>
<feature type="region of interest" description="Disordered" evidence="1">
    <location>
        <begin position="1046"/>
        <end position="1066"/>
    </location>
</feature>
<dbReference type="PANTHER" id="PTHR46528:SF1">
    <property type="entry name" value="PROTEIN SON"/>
    <property type="match status" value="1"/>
</dbReference>
<dbReference type="InterPro" id="IPR032922">
    <property type="entry name" value="SON"/>
</dbReference>
<feature type="compositionally biased region" description="Basic and acidic residues" evidence="1">
    <location>
        <begin position="822"/>
        <end position="845"/>
    </location>
</feature>
<dbReference type="EMBL" id="CAXAMM010026557">
    <property type="protein sequence ID" value="CAK9059152.1"/>
    <property type="molecule type" value="Genomic_DNA"/>
</dbReference>
<comment type="caution">
    <text evidence="2">The sequence shown here is derived from an EMBL/GenBank/DDBJ whole genome shotgun (WGS) entry which is preliminary data.</text>
</comment>
<feature type="compositionally biased region" description="Basic and acidic residues" evidence="1">
    <location>
        <begin position="527"/>
        <end position="642"/>
    </location>
</feature>
<organism evidence="2 3">
    <name type="scientific">Durusdinium trenchii</name>
    <dbReference type="NCBI Taxonomy" id="1381693"/>
    <lineage>
        <taxon>Eukaryota</taxon>
        <taxon>Sar</taxon>
        <taxon>Alveolata</taxon>
        <taxon>Dinophyceae</taxon>
        <taxon>Suessiales</taxon>
        <taxon>Symbiodiniaceae</taxon>
        <taxon>Durusdinium</taxon>
    </lineage>
</organism>
<sequence length="1190" mass="132873">MSLAECYDPCLPEQSRSSGRVTLGGLTLSRLQAMPTAHRSRKEIAANYVFLKPLCEKFPDHVPGGVLLTDVWLYLDSLLAGKMLVKEGESKQAQAATEAQRCKRLMGAESHNEKVSELKSMLLPSPALRDEPAEEPLPAEDEGEEPAEPAEPAAAAGEEESSDADSDSGEDAPGGGCESPTLILGAGADVANEADLESSDKSEEASLEECRESESEADVEKAEEVKPLPSSSSKGDRRRLPSCERYGMGKNCTGLNCVACFRRGQTTPKPSLKRPATDEVESAEKKPKPQELALEYNGYRVDHLPKNARPDPERKHQGKHSYTVVKGDVKIEVLLRSSAYYVRGPNKGQVSWAKNGGPYNAWIVACTKVVAVLVNMIFGLPCLEFSRANELQHVELFAGECAVTRSELQDLLLEGRGAVAMDLSYGGEGMDLSTPAGFIAAVYQTCRLSPGSGWLAALVCHEAIEEVDNFRPRWLPPRETVEMAVVYTDKKGLKRVKGGRHLKQSQAYPIGFGKAMSAVRTRLESRLRSEAREKKEESKKPEQKKDKKKPDKKNEERKKEERKKEESKKEESKKEEKKDIKKKEDMNTVDTKKDGKKNKEDKKKDGKTDKNDDEPKGKKSQEKKNQKEKKRSCSMEPEDKSTQPKRRSVLKTPNSSAGPTPPEKRVHFKSNPTIVQATPPITPRCTPEPSPAGSAARSLESWRQEAAERGVSLEELMEDMSAQVLESSLESHMHQLVAEAPASDEEEDEEEQDEANDQEDSGSEGESSKDDSDSSSTCDDEEANGEKDEEEDDEKCTTTEDEGTQFGDDEEEEEEEDEDNERVEKDLTKLFDREADGGKKQERNQAKISSSVAEANQKTQEQFATANSKTHKAEYDKFCRQCLDRKRFPTKLASHVIKDKLDVFRQWLMCSEVWENVVVEFERRAERRSTSCKQRSGMKARDIYKKYPKEKAEALIKRLRDKGMWYYDEDFEGDEEEIYYYCNEGNIIKDENIVSDTTTVRGTEKGNKEVVEALTGADGLLAAGACAAPTTANEAGQKALVESIVEAPTTQAKPKKPKKKDEAEKLEPKSITEKAKDYMESCLKKSADARKYAIALGATDYSGALSTQLMTFSQKMEQVYKILQDLTSRKVEEEKEYEKHFNIIDDKIVWYEKAEAAAKGLLKPQQPKKKGKKKDKSAEPSEREVETETP</sequence>
<feature type="region of interest" description="Disordered" evidence="1">
    <location>
        <begin position="527"/>
        <end position="855"/>
    </location>
</feature>
<proteinExistence type="predicted"/>
<feature type="compositionally biased region" description="Basic and acidic residues" evidence="1">
    <location>
        <begin position="198"/>
        <end position="226"/>
    </location>
</feature>
<feature type="compositionally biased region" description="Acidic residues" evidence="1">
    <location>
        <begin position="778"/>
        <end position="821"/>
    </location>
</feature>
<gene>
    <name evidence="2" type="ORF">SCF082_LOCUS31391</name>
</gene>
<dbReference type="Proteomes" id="UP001642464">
    <property type="component" value="Unassembled WGS sequence"/>
</dbReference>
<keyword evidence="3" id="KW-1185">Reference proteome</keyword>
<feature type="compositionally biased region" description="Acidic residues" evidence="1">
    <location>
        <begin position="742"/>
        <end position="763"/>
    </location>
</feature>
<feature type="compositionally biased region" description="Polar residues" evidence="1">
    <location>
        <begin position="846"/>
        <end position="855"/>
    </location>
</feature>
<evidence type="ECO:0000313" key="2">
    <source>
        <dbReference type="EMBL" id="CAK9059152.1"/>
    </source>
</evidence>
<feature type="compositionally biased region" description="Pro residues" evidence="1">
    <location>
        <begin position="680"/>
        <end position="690"/>
    </location>
</feature>
<reference evidence="2 3" key="1">
    <citation type="submission" date="2024-02" db="EMBL/GenBank/DDBJ databases">
        <authorList>
            <person name="Chen Y."/>
            <person name="Shah S."/>
            <person name="Dougan E. K."/>
            <person name="Thang M."/>
            <person name="Chan C."/>
        </authorList>
    </citation>
    <scope>NUCLEOTIDE SEQUENCE [LARGE SCALE GENOMIC DNA]</scope>
</reference>
<feature type="compositionally biased region" description="Acidic residues" evidence="1">
    <location>
        <begin position="157"/>
        <end position="170"/>
    </location>
</feature>
<feature type="compositionally biased region" description="Basic and acidic residues" evidence="1">
    <location>
        <begin position="1176"/>
        <end position="1190"/>
    </location>
</feature>
<feature type="region of interest" description="Disordered" evidence="1">
    <location>
        <begin position="1161"/>
        <end position="1190"/>
    </location>
</feature>
<feature type="compositionally biased region" description="Basic and acidic residues" evidence="1">
    <location>
        <begin position="700"/>
        <end position="712"/>
    </location>
</feature>
<feature type="region of interest" description="Disordered" evidence="1">
    <location>
        <begin position="108"/>
        <end position="182"/>
    </location>
</feature>
<evidence type="ECO:0000313" key="3">
    <source>
        <dbReference type="Proteomes" id="UP001642464"/>
    </source>
</evidence>
<name>A0ABP0N7U8_9DINO</name>
<evidence type="ECO:0000256" key="1">
    <source>
        <dbReference type="SAM" id="MobiDB-lite"/>
    </source>
</evidence>
<feature type="compositionally biased region" description="Acidic residues" evidence="1">
    <location>
        <begin position="132"/>
        <end position="148"/>
    </location>
</feature>
<feature type="region of interest" description="Disordered" evidence="1">
    <location>
        <begin position="194"/>
        <end position="241"/>
    </location>
</feature>
<feature type="compositionally biased region" description="Basic residues" evidence="1">
    <location>
        <begin position="1166"/>
        <end position="1175"/>
    </location>
</feature>
<feature type="region of interest" description="Disordered" evidence="1">
    <location>
        <begin position="267"/>
        <end position="294"/>
    </location>
</feature>
<protein>
    <submittedName>
        <fullName evidence="2">Uncharacterized protein</fullName>
    </submittedName>
</protein>
<accession>A0ABP0N7U8</accession>